<dbReference type="Proteomes" id="UP001597417">
    <property type="component" value="Unassembled WGS sequence"/>
</dbReference>
<proteinExistence type="predicted"/>
<evidence type="ECO:0000313" key="2">
    <source>
        <dbReference type="Proteomes" id="UP001597417"/>
    </source>
</evidence>
<evidence type="ECO:0000313" key="1">
    <source>
        <dbReference type="EMBL" id="MFD2414845.1"/>
    </source>
</evidence>
<accession>A0ABW5FJT3</accession>
<comment type="caution">
    <text evidence="1">The sequence shown here is derived from an EMBL/GenBank/DDBJ whole genome shotgun (WGS) entry which is preliminary data.</text>
</comment>
<gene>
    <name evidence="1" type="ORF">ACFSXZ_00690</name>
</gene>
<dbReference type="EMBL" id="JBHUKR010000002">
    <property type="protein sequence ID" value="MFD2414845.1"/>
    <property type="molecule type" value="Genomic_DNA"/>
</dbReference>
<organism evidence="1 2">
    <name type="scientific">Amycolatopsis pigmentata</name>
    <dbReference type="NCBI Taxonomy" id="450801"/>
    <lineage>
        <taxon>Bacteria</taxon>
        <taxon>Bacillati</taxon>
        <taxon>Actinomycetota</taxon>
        <taxon>Actinomycetes</taxon>
        <taxon>Pseudonocardiales</taxon>
        <taxon>Pseudonocardiaceae</taxon>
        <taxon>Amycolatopsis</taxon>
    </lineage>
</organism>
<protein>
    <submittedName>
        <fullName evidence="1">Uncharacterized protein</fullName>
    </submittedName>
</protein>
<sequence>MPELGFGVVPPLHRPWDPDDSLDFHAARLLVLLRRCGEGTRYSIDGRTKLAKLDFFVRYPAFLELARNRVRADAQAREWQARGPEVEAPMIRYRYGPWDPRYRQFLAFLRARQLIRITGKNPERVSLCKSGRLLAEKICARESFHPIVDRCDAMVGNLAALTGTALKDLVYELFPAEVGELPLRAEIRP</sequence>
<name>A0ABW5FJT3_9PSEU</name>
<dbReference type="RefSeq" id="WP_378260096.1">
    <property type="nucleotide sequence ID" value="NZ_JBHUKR010000002.1"/>
</dbReference>
<keyword evidence="2" id="KW-1185">Reference proteome</keyword>
<reference evidence="2" key="1">
    <citation type="journal article" date="2019" name="Int. J. Syst. Evol. Microbiol.">
        <title>The Global Catalogue of Microorganisms (GCM) 10K type strain sequencing project: providing services to taxonomists for standard genome sequencing and annotation.</title>
        <authorList>
            <consortium name="The Broad Institute Genomics Platform"/>
            <consortium name="The Broad Institute Genome Sequencing Center for Infectious Disease"/>
            <person name="Wu L."/>
            <person name="Ma J."/>
        </authorList>
    </citation>
    <scope>NUCLEOTIDE SEQUENCE [LARGE SCALE GENOMIC DNA]</scope>
    <source>
        <strain evidence="2">CGMCC 4.7645</strain>
    </source>
</reference>